<dbReference type="Gene3D" id="3.60.10.10">
    <property type="entry name" value="Endonuclease/exonuclease/phosphatase"/>
    <property type="match status" value="1"/>
</dbReference>
<comment type="caution">
    <text evidence="2">The sequence shown here is derived from an EMBL/GenBank/DDBJ whole genome shotgun (WGS) entry which is preliminary data.</text>
</comment>
<keyword evidence="1" id="KW-1133">Transmembrane helix</keyword>
<dbReference type="EMBL" id="AYRZ02000006">
    <property type="protein sequence ID" value="PHT78264.1"/>
    <property type="molecule type" value="Genomic_DNA"/>
</dbReference>
<keyword evidence="3" id="KW-1185">Reference proteome</keyword>
<dbReference type="InterPro" id="IPR036691">
    <property type="entry name" value="Endo/exonu/phosph_ase_sf"/>
</dbReference>
<evidence type="ECO:0000313" key="2">
    <source>
        <dbReference type="EMBL" id="PHT78264.1"/>
    </source>
</evidence>
<reference evidence="2 3" key="1">
    <citation type="journal article" date="2014" name="Nat. Genet.">
        <title>Genome sequence of the hot pepper provides insights into the evolution of pungency in Capsicum species.</title>
        <authorList>
            <person name="Kim S."/>
            <person name="Park M."/>
            <person name="Yeom S.I."/>
            <person name="Kim Y.M."/>
            <person name="Lee J.M."/>
            <person name="Lee H.A."/>
            <person name="Seo E."/>
            <person name="Choi J."/>
            <person name="Cheong K."/>
            <person name="Kim K.T."/>
            <person name="Jung K."/>
            <person name="Lee G.W."/>
            <person name="Oh S.K."/>
            <person name="Bae C."/>
            <person name="Kim S.B."/>
            <person name="Lee H.Y."/>
            <person name="Kim S.Y."/>
            <person name="Kim M.S."/>
            <person name="Kang B.C."/>
            <person name="Jo Y.D."/>
            <person name="Yang H.B."/>
            <person name="Jeong H.J."/>
            <person name="Kang W.H."/>
            <person name="Kwon J.K."/>
            <person name="Shin C."/>
            <person name="Lim J.Y."/>
            <person name="Park J.H."/>
            <person name="Huh J.H."/>
            <person name="Kim J.S."/>
            <person name="Kim B.D."/>
            <person name="Cohen O."/>
            <person name="Paran I."/>
            <person name="Suh M.C."/>
            <person name="Lee S.B."/>
            <person name="Kim Y.K."/>
            <person name="Shin Y."/>
            <person name="Noh S.J."/>
            <person name="Park J."/>
            <person name="Seo Y.S."/>
            <person name="Kwon S.Y."/>
            <person name="Kim H.A."/>
            <person name="Park J.M."/>
            <person name="Kim H.J."/>
            <person name="Choi S.B."/>
            <person name="Bosland P.W."/>
            <person name="Reeves G."/>
            <person name="Jo S.H."/>
            <person name="Lee B.W."/>
            <person name="Cho H.T."/>
            <person name="Choi H.S."/>
            <person name="Lee M.S."/>
            <person name="Yu Y."/>
            <person name="Do Choi Y."/>
            <person name="Park B.S."/>
            <person name="van Deynze A."/>
            <person name="Ashrafi H."/>
            <person name="Hill T."/>
            <person name="Kim W.T."/>
            <person name="Pai H.S."/>
            <person name="Ahn H.K."/>
            <person name="Yeam I."/>
            <person name="Giovannoni J.J."/>
            <person name="Rose J.K."/>
            <person name="Sorensen I."/>
            <person name="Lee S.J."/>
            <person name="Kim R.W."/>
            <person name="Choi I.Y."/>
            <person name="Choi B.S."/>
            <person name="Lim J.S."/>
            <person name="Lee Y.H."/>
            <person name="Choi D."/>
        </authorList>
    </citation>
    <scope>NUCLEOTIDE SEQUENCE [LARGE SCALE GENOMIC DNA]</scope>
    <source>
        <strain evidence="3">cv. CM334</strain>
    </source>
</reference>
<organism evidence="2 3">
    <name type="scientific">Capsicum annuum</name>
    <name type="common">Capsicum pepper</name>
    <dbReference type="NCBI Taxonomy" id="4072"/>
    <lineage>
        <taxon>Eukaryota</taxon>
        <taxon>Viridiplantae</taxon>
        <taxon>Streptophyta</taxon>
        <taxon>Embryophyta</taxon>
        <taxon>Tracheophyta</taxon>
        <taxon>Spermatophyta</taxon>
        <taxon>Magnoliopsida</taxon>
        <taxon>eudicotyledons</taxon>
        <taxon>Gunneridae</taxon>
        <taxon>Pentapetalae</taxon>
        <taxon>asterids</taxon>
        <taxon>lamiids</taxon>
        <taxon>Solanales</taxon>
        <taxon>Solanaceae</taxon>
        <taxon>Solanoideae</taxon>
        <taxon>Capsiceae</taxon>
        <taxon>Capsicum</taxon>
    </lineage>
</organism>
<keyword evidence="1" id="KW-0472">Membrane</keyword>
<dbReference type="Proteomes" id="UP000222542">
    <property type="component" value="Unassembled WGS sequence"/>
</dbReference>
<sequence length="150" mass="17109">MGYWCSGKVYGCIVYLGSYKRRTGCSVDGCAMFWKADKFQLLEGESIEFRQYGPQGNVAQLSVFVVIVVYCKLLFLCSAIPSRLMGSASDERMLEIWIIGWEYNINLINRVIDRRKGKTCDSTSVSVLISEILKLQLWEFSLNRHASNLI</sequence>
<evidence type="ECO:0000313" key="3">
    <source>
        <dbReference type="Proteomes" id="UP000222542"/>
    </source>
</evidence>
<protein>
    <submittedName>
        <fullName evidence="2">Uncharacterized protein</fullName>
    </submittedName>
</protein>
<dbReference type="AlphaFoldDB" id="A0A2G2Z8G7"/>
<dbReference type="STRING" id="4072.A0A2G2Z8G7"/>
<keyword evidence="1" id="KW-0812">Transmembrane</keyword>
<gene>
    <name evidence="2" type="ORF">T459_16316</name>
</gene>
<dbReference type="Gramene" id="PHT78264">
    <property type="protein sequence ID" value="PHT78264"/>
    <property type="gene ID" value="T459_16316"/>
</dbReference>
<evidence type="ECO:0000256" key="1">
    <source>
        <dbReference type="SAM" id="Phobius"/>
    </source>
</evidence>
<dbReference type="InterPro" id="IPR050410">
    <property type="entry name" value="CCR4/nocturin_mRNA_transcr"/>
</dbReference>
<proteinExistence type="predicted"/>
<accession>A0A2G2Z8G7</accession>
<dbReference type="PANTHER" id="PTHR12121:SF82">
    <property type="entry name" value="CARBON CATABOLITE REPRESSOR PROTEIN 4 HOMOLOG 3"/>
    <property type="match status" value="1"/>
</dbReference>
<reference evidence="2 3" key="2">
    <citation type="journal article" date="2017" name="Genome Biol.">
        <title>New reference genome sequences of hot pepper reveal the massive evolution of plant disease-resistance genes by retroduplication.</title>
        <authorList>
            <person name="Kim S."/>
            <person name="Park J."/>
            <person name="Yeom S.I."/>
            <person name="Kim Y.M."/>
            <person name="Seo E."/>
            <person name="Kim K.T."/>
            <person name="Kim M.S."/>
            <person name="Lee J.M."/>
            <person name="Cheong K."/>
            <person name="Shin H.S."/>
            <person name="Kim S.B."/>
            <person name="Han K."/>
            <person name="Lee J."/>
            <person name="Park M."/>
            <person name="Lee H.A."/>
            <person name="Lee H.Y."/>
            <person name="Lee Y."/>
            <person name="Oh S."/>
            <person name="Lee J.H."/>
            <person name="Choi E."/>
            <person name="Choi E."/>
            <person name="Lee S.E."/>
            <person name="Jeon J."/>
            <person name="Kim H."/>
            <person name="Choi G."/>
            <person name="Song H."/>
            <person name="Lee J."/>
            <person name="Lee S.C."/>
            <person name="Kwon J.K."/>
            <person name="Lee H.Y."/>
            <person name="Koo N."/>
            <person name="Hong Y."/>
            <person name="Kim R.W."/>
            <person name="Kang W.H."/>
            <person name="Huh J.H."/>
            <person name="Kang B.C."/>
            <person name="Yang T.J."/>
            <person name="Lee Y.H."/>
            <person name="Bennetzen J.L."/>
            <person name="Choi D."/>
        </authorList>
    </citation>
    <scope>NUCLEOTIDE SEQUENCE [LARGE SCALE GENOMIC DNA]</scope>
    <source>
        <strain evidence="3">cv. CM334</strain>
    </source>
</reference>
<name>A0A2G2Z8G7_CAPAN</name>
<feature type="transmembrane region" description="Helical" evidence="1">
    <location>
        <begin position="58"/>
        <end position="77"/>
    </location>
</feature>
<dbReference type="PANTHER" id="PTHR12121">
    <property type="entry name" value="CARBON CATABOLITE REPRESSOR PROTEIN 4"/>
    <property type="match status" value="1"/>
</dbReference>